<evidence type="ECO:0000313" key="7">
    <source>
        <dbReference type="EMBL" id="QCW83247.1"/>
    </source>
</evidence>
<dbReference type="KEGG" id="mbur:EQU24_14105"/>
<dbReference type="OrthoDB" id="9789940at2"/>
<dbReference type="RefSeq" id="WP_017838883.1">
    <property type="nucleotide sequence ID" value="NZ_CP035467.1"/>
</dbReference>
<comment type="similarity">
    <text evidence="2 6">Belongs to the SURF1 family.</text>
</comment>
<dbReference type="CDD" id="cd06662">
    <property type="entry name" value="SURF1"/>
    <property type="match status" value="1"/>
</dbReference>
<evidence type="ECO:0000256" key="5">
    <source>
        <dbReference type="ARBA" id="ARBA00023136"/>
    </source>
</evidence>
<keyword evidence="4 6" id="KW-1133">Transmembrane helix</keyword>
<dbReference type="InterPro" id="IPR002994">
    <property type="entry name" value="Surf1/Shy1"/>
</dbReference>
<dbReference type="STRING" id="675511.GCA_000341735_00226"/>
<gene>
    <name evidence="7" type="ORF">EQU24_14105</name>
</gene>
<dbReference type="PROSITE" id="PS50895">
    <property type="entry name" value="SURF1"/>
    <property type="match status" value="1"/>
</dbReference>
<accession>A0A4P9UPQ3</accession>
<keyword evidence="6" id="KW-1003">Cell membrane</keyword>
<dbReference type="EMBL" id="CP035467">
    <property type="protein sequence ID" value="QCW83247.1"/>
    <property type="molecule type" value="Genomic_DNA"/>
</dbReference>
<evidence type="ECO:0000256" key="3">
    <source>
        <dbReference type="ARBA" id="ARBA00022692"/>
    </source>
</evidence>
<organism evidence="7 8">
    <name type="scientific">Methylotuvimicrobium buryatense</name>
    <name type="common">Methylomicrobium buryatense</name>
    <dbReference type="NCBI Taxonomy" id="95641"/>
    <lineage>
        <taxon>Bacteria</taxon>
        <taxon>Pseudomonadati</taxon>
        <taxon>Pseudomonadota</taxon>
        <taxon>Gammaproteobacteria</taxon>
        <taxon>Methylococcales</taxon>
        <taxon>Methylococcaceae</taxon>
        <taxon>Methylotuvimicrobium</taxon>
    </lineage>
</organism>
<protein>
    <recommendedName>
        <fullName evidence="6">SURF1-like protein</fullName>
    </recommendedName>
</protein>
<reference evidence="8" key="1">
    <citation type="journal article" date="2019" name="J. Bacteriol.">
        <title>A Mutagenic Screen Identifies a TonB-Dependent Receptor Required for the Lanthanide Metal Switch in the Type I Methanotroph 'Methylotuvimicrobium buryatense' 5GB1C.</title>
        <authorList>
            <person name="Groom J.D."/>
            <person name="Ford S.M."/>
            <person name="Pesesky M.W."/>
            <person name="Lidstrom M.E."/>
        </authorList>
    </citation>
    <scope>NUCLEOTIDE SEQUENCE [LARGE SCALE GENOMIC DNA]</scope>
    <source>
        <strain evidence="8">5GB1C</strain>
    </source>
</reference>
<dbReference type="GO" id="GO:0005886">
    <property type="term" value="C:plasma membrane"/>
    <property type="evidence" value="ECO:0007669"/>
    <property type="project" value="UniProtKB-SubCell"/>
</dbReference>
<dbReference type="PANTHER" id="PTHR23427">
    <property type="entry name" value="SURFEIT LOCUS PROTEIN"/>
    <property type="match status" value="1"/>
</dbReference>
<proteinExistence type="inferred from homology"/>
<dbReference type="InterPro" id="IPR045214">
    <property type="entry name" value="Surf1/Surf4"/>
</dbReference>
<evidence type="ECO:0000256" key="4">
    <source>
        <dbReference type="ARBA" id="ARBA00022989"/>
    </source>
</evidence>
<dbReference type="Pfam" id="PF02104">
    <property type="entry name" value="SURF1"/>
    <property type="match status" value="1"/>
</dbReference>
<feature type="transmembrane region" description="Helical" evidence="6">
    <location>
        <begin position="222"/>
        <end position="240"/>
    </location>
</feature>
<dbReference type="Proteomes" id="UP000305881">
    <property type="component" value="Chromosome"/>
</dbReference>
<dbReference type="AlphaFoldDB" id="A0A4P9UPQ3"/>
<keyword evidence="3 6" id="KW-0812">Transmembrane</keyword>
<evidence type="ECO:0000256" key="2">
    <source>
        <dbReference type="ARBA" id="ARBA00007165"/>
    </source>
</evidence>
<evidence type="ECO:0000313" key="8">
    <source>
        <dbReference type="Proteomes" id="UP000305881"/>
    </source>
</evidence>
<feature type="transmembrane region" description="Helical" evidence="6">
    <location>
        <begin position="12"/>
        <end position="33"/>
    </location>
</feature>
<evidence type="ECO:0000256" key="6">
    <source>
        <dbReference type="RuleBase" id="RU363076"/>
    </source>
</evidence>
<evidence type="ECO:0000256" key="1">
    <source>
        <dbReference type="ARBA" id="ARBA00004370"/>
    </source>
</evidence>
<dbReference type="PANTHER" id="PTHR23427:SF2">
    <property type="entry name" value="SURFEIT LOCUS PROTEIN 1"/>
    <property type="match status" value="1"/>
</dbReference>
<keyword evidence="8" id="KW-1185">Reference proteome</keyword>
<sequence length="245" mass="27719">MTIKIGLCNLRLTLIPSIAYVLLMALLISLGNWQLSRSSEKADYLAVQEKQSQLPPLSLTSELPADAASIRYRTVELTGRYDTERQFLLDNRIRHGKAGYFVMTPLLPENSNTAVLVNRGWIEAGRDRQTLPDITLQESKVTIQGRINTFPDVGYHLEGAEIPTDTWPSLVQLIDSNVIAEKLGYPLADYQIELHPAEDQGYLREWHIATVIPPEKHVAYAVQWYGLALTLTALFIWYACKTKHE</sequence>
<keyword evidence="5 6" id="KW-0472">Membrane</keyword>
<name>A0A4P9UPQ3_METBY</name>
<comment type="subcellular location">
    <subcellularLocation>
        <location evidence="6">Cell membrane</location>
        <topology evidence="6">Multi-pass membrane protein</topology>
    </subcellularLocation>
    <subcellularLocation>
        <location evidence="1">Membrane</location>
    </subcellularLocation>
</comment>